<name>A0A1I2VA00_9FIRM</name>
<dbReference type="InterPro" id="IPR010982">
    <property type="entry name" value="Lambda_DNA-bd_dom_sf"/>
</dbReference>
<dbReference type="OrthoDB" id="9812495at2"/>
<accession>A0A1I2VA00</accession>
<dbReference type="SMART" id="SM00530">
    <property type="entry name" value="HTH_XRE"/>
    <property type="match status" value="1"/>
</dbReference>
<evidence type="ECO:0000313" key="5">
    <source>
        <dbReference type="EMBL" id="SFG84226.1"/>
    </source>
</evidence>
<sequence>MIDTKFGRTLKKLRMKKGVSQEDFALSIGLHRTYISQLERGLKSPSLRTIEKICVELNISLVEFMQHLEHKKDP</sequence>
<dbReference type="PANTHER" id="PTHR46797">
    <property type="entry name" value="HTH-TYPE TRANSCRIPTIONAL REGULATOR"/>
    <property type="match status" value="1"/>
</dbReference>
<keyword evidence="2" id="KW-0238">DNA-binding</keyword>
<dbReference type="EMBL" id="FOOX01000010">
    <property type="protein sequence ID" value="SFG84226.1"/>
    <property type="molecule type" value="Genomic_DNA"/>
</dbReference>
<organism evidence="5 6">
    <name type="scientific">Desulfotruncus arcticus DSM 17038</name>
    <dbReference type="NCBI Taxonomy" id="1121424"/>
    <lineage>
        <taxon>Bacteria</taxon>
        <taxon>Bacillati</taxon>
        <taxon>Bacillota</taxon>
        <taxon>Clostridia</taxon>
        <taxon>Eubacteriales</taxon>
        <taxon>Desulfallaceae</taxon>
        <taxon>Desulfotruncus</taxon>
    </lineage>
</organism>
<protein>
    <submittedName>
        <fullName evidence="5">Helix-turn-helix</fullName>
    </submittedName>
</protein>
<reference evidence="6" key="1">
    <citation type="submission" date="2016-10" db="EMBL/GenBank/DDBJ databases">
        <authorList>
            <person name="Varghese N."/>
            <person name="Submissions S."/>
        </authorList>
    </citation>
    <scope>NUCLEOTIDE SEQUENCE [LARGE SCALE GENOMIC DNA]</scope>
    <source>
        <strain evidence="6">DSM 17038</strain>
    </source>
</reference>
<evidence type="ECO:0000313" key="6">
    <source>
        <dbReference type="Proteomes" id="UP000199337"/>
    </source>
</evidence>
<dbReference type="InterPro" id="IPR001387">
    <property type="entry name" value="Cro/C1-type_HTH"/>
</dbReference>
<dbReference type="Proteomes" id="UP000199337">
    <property type="component" value="Unassembled WGS sequence"/>
</dbReference>
<dbReference type="PROSITE" id="PS50943">
    <property type="entry name" value="HTH_CROC1"/>
    <property type="match status" value="1"/>
</dbReference>
<dbReference type="GO" id="GO:0005829">
    <property type="term" value="C:cytosol"/>
    <property type="evidence" value="ECO:0007669"/>
    <property type="project" value="TreeGrafter"/>
</dbReference>
<keyword evidence="6" id="KW-1185">Reference proteome</keyword>
<dbReference type="RefSeq" id="WP_092472094.1">
    <property type="nucleotide sequence ID" value="NZ_FOOX01000010.1"/>
</dbReference>
<gene>
    <name evidence="5" type="ORF">SAMN05660649_02900</name>
</gene>
<dbReference type="GO" id="GO:0003700">
    <property type="term" value="F:DNA-binding transcription factor activity"/>
    <property type="evidence" value="ECO:0007669"/>
    <property type="project" value="TreeGrafter"/>
</dbReference>
<evidence type="ECO:0000256" key="3">
    <source>
        <dbReference type="ARBA" id="ARBA00023163"/>
    </source>
</evidence>
<keyword evidence="1" id="KW-0805">Transcription regulation</keyword>
<evidence type="ECO:0000259" key="4">
    <source>
        <dbReference type="PROSITE" id="PS50943"/>
    </source>
</evidence>
<evidence type="ECO:0000256" key="1">
    <source>
        <dbReference type="ARBA" id="ARBA00023015"/>
    </source>
</evidence>
<dbReference type="PANTHER" id="PTHR46797:SF23">
    <property type="entry name" value="HTH-TYPE TRANSCRIPTIONAL REGULATOR SUTR"/>
    <property type="match status" value="1"/>
</dbReference>
<keyword evidence="3" id="KW-0804">Transcription</keyword>
<proteinExistence type="predicted"/>
<dbReference type="Pfam" id="PF01381">
    <property type="entry name" value="HTH_3"/>
    <property type="match status" value="1"/>
</dbReference>
<feature type="domain" description="HTH cro/C1-type" evidence="4">
    <location>
        <begin position="10"/>
        <end position="64"/>
    </location>
</feature>
<dbReference type="SUPFAM" id="SSF47413">
    <property type="entry name" value="lambda repressor-like DNA-binding domains"/>
    <property type="match status" value="1"/>
</dbReference>
<evidence type="ECO:0000256" key="2">
    <source>
        <dbReference type="ARBA" id="ARBA00023125"/>
    </source>
</evidence>
<dbReference type="STRING" id="341036.SAMN05660649_02900"/>
<dbReference type="CDD" id="cd00093">
    <property type="entry name" value="HTH_XRE"/>
    <property type="match status" value="1"/>
</dbReference>
<dbReference type="AlphaFoldDB" id="A0A1I2VA00"/>
<dbReference type="Gene3D" id="1.10.260.40">
    <property type="entry name" value="lambda repressor-like DNA-binding domains"/>
    <property type="match status" value="1"/>
</dbReference>
<dbReference type="GO" id="GO:0003677">
    <property type="term" value="F:DNA binding"/>
    <property type="evidence" value="ECO:0007669"/>
    <property type="project" value="UniProtKB-KW"/>
</dbReference>
<dbReference type="InterPro" id="IPR050807">
    <property type="entry name" value="TransReg_Diox_bact_type"/>
</dbReference>